<evidence type="ECO:0000256" key="2">
    <source>
        <dbReference type="ARBA" id="ARBA00005047"/>
    </source>
</evidence>
<dbReference type="InterPro" id="IPR000807">
    <property type="entry name" value="ImidazoleglycerolP_deHydtase"/>
</dbReference>
<keyword evidence="7" id="KW-0456">Lyase</keyword>
<dbReference type="PANTHER" id="PTHR23133">
    <property type="entry name" value="IMIDAZOLEGLYCEROL-PHOSPHATE DEHYDRATASE HIS7"/>
    <property type="match status" value="1"/>
</dbReference>
<evidence type="ECO:0000256" key="5">
    <source>
        <dbReference type="ARBA" id="ARBA00022605"/>
    </source>
</evidence>
<dbReference type="InterPro" id="IPR020568">
    <property type="entry name" value="Ribosomal_Su5_D2-typ_SF"/>
</dbReference>
<dbReference type="GO" id="GO:0004424">
    <property type="term" value="F:imidazoleglycerol-phosphate dehydratase activity"/>
    <property type="evidence" value="ECO:0007669"/>
    <property type="project" value="UniProtKB-EC"/>
</dbReference>
<accession>A0AAP0QBS2</accession>
<protein>
    <recommendedName>
        <fullName evidence="4">imidazoleglycerol-phosphate dehydratase</fullName>
        <ecNumber evidence="4">4.2.1.19</ecNumber>
    </recommendedName>
</protein>
<keyword evidence="10" id="KW-1185">Reference proteome</keyword>
<evidence type="ECO:0000256" key="8">
    <source>
        <dbReference type="SAM" id="MobiDB-lite"/>
    </source>
</evidence>
<feature type="region of interest" description="Disordered" evidence="8">
    <location>
        <begin position="53"/>
        <end position="84"/>
    </location>
</feature>
<dbReference type="InterPro" id="IPR038494">
    <property type="entry name" value="IGPD_sf"/>
</dbReference>
<dbReference type="HAMAP" id="MF_00076">
    <property type="entry name" value="HisB"/>
    <property type="match status" value="1"/>
</dbReference>
<comment type="catalytic activity">
    <reaction evidence="1">
        <text>D-erythro-1-(imidazol-4-yl)glycerol 3-phosphate = 3-(imidazol-4-yl)-2-oxopropyl phosphate + H2O</text>
        <dbReference type="Rhea" id="RHEA:11040"/>
        <dbReference type="ChEBI" id="CHEBI:15377"/>
        <dbReference type="ChEBI" id="CHEBI:57766"/>
        <dbReference type="ChEBI" id="CHEBI:58278"/>
        <dbReference type="EC" id="4.2.1.19"/>
    </reaction>
</comment>
<reference evidence="9 10" key="1">
    <citation type="submission" date="2024-05" db="EMBL/GenBank/DDBJ databases">
        <title>Haplotype-resolved chromosome-level genome assembly of Huyou (Citrus changshanensis).</title>
        <authorList>
            <person name="Miao C."/>
            <person name="Chen W."/>
            <person name="Wu Y."/>
            <person name="Wang L."/>
            <person name="Zhao S."/>
            <person name="Grierson D."/>
            <person name="Xu C."/>
            <person name="Chen K."/>
        </authorList>
    </citation>
    <scope>NUCLEOTIDE SEQUENCE [LARGE SCALE GENOMIC DNA]</scope>
    <source>
        <strain evidence="9">01-14</strain>
        <tissue evidence="9">Leaf</tissue>
    </source>
</reference>
<organism evidence="9 10">
    <name type="scientific">Citrus x changshan-huyou</name>
    <dbReference type="NCBI Taxonomy" id="2935761"/>
    <lineage>
        <taxon>Eukaryota</taxon>
        <taxon>Viridiplantae</taxon>
        <taxon>Streptophyta</taxon>
        <taxon>Embryophyta</taxon>
        <taxon>Tracheophyta</taxon>
        <taxon>Spermatophyta</taxon>
        <taxon>Magnoliopsida</taxon>
        <taxon>eudicotyledons</taxon>
        <taxon>Gunneridae</taxon>
        <taxon>Pentapetalae</taxon>
        <taxon>rosids</taxon>
        <taxon>malvids</taxon>
        <taxon>Sapindales</taxon>
        <taxon>Rutaceae</taxon>
        <taxon>Aurantioideae</taxon>
        <taxon>Citrus</taxon>
    </lineage>
</organism>
<dbReference type="PANTHER" id="PTHR23133:SF2">
    <property type="entry name" value="IMIDAZOLEGLYCEROL-PHOSPHATE DEHYDRATASE"/>
    <property type="match status" value="1"/>
</dbReference>
<keyword evidence="5" id="KW-0028">Amino-acid biosynthesis</keyword>
<evidence type="ECO:0000313" key="9">
    <source>
        <dbReference type="EMBL" id="KAK9182598.1"/>
    </source>
</evidence>
<dbReference type="Proteomes" id="UP001428341">
    <property type="component" value="Unassembled WGS sequence"/>
</dbReference>
<evidence type="ECO:0000256" key="6">
    <source>
        <dbReference type="ARBA" id="ARBA00023102"/>
    </source>
</evidence>
<evidence type="ECO:0000313" key="10">
    <source>
        <dbReference type="Proteomes" id="UP001428341"/>
    </source>
</evidence>
<comment type="similarity">
    <text evidence="3">Belongs to the imidazoleglycerol-phosphate dehydratase family.</text>
</comment>
<dbReference type="EC" id="4.2.1.19" evidence="4"/>
<proteinExistence type="inferred from homology"/>
<dbReference type="CDD" id="cd07914">
    <property type="entry name" value="IGPD"/>
    <property type="match status" value="1"/>
</dbReference>
<evidence type="ECO:0000256" key="1">
    <source>
        <dbReference type="ARBA" id="ARBA00001723"/>
    </source>
</evidence>
<gene>
    <name evidence="9" type="ORF">WN944_025743</name>
</gene>
<dbReference type="EMBL" id="JBCGBO010000024">
    <property type="protein sequence ID" value="KAK9182598.1"/>
    <property type="molecule type" value="Genomic_DNA"/>
</dbReference>
<feature type="compositionally biased region" description="Polar residues" evidence="8">
    <location>
        <begin position="67"/>
        <end position="77"/>
    </location>
</feature>
<evidence type="ECO:0000256" key="3">
    <source>
        <dbReference type="ARBA" id="ARBA00007481"/>
    </source>
</evidence>
<name>A0AAP0QBS2_9ROSI</name>
<dbReference type="PROSITE" id="PS00954">
    <property type="entry name" value="IGP_DEHYDRATASE_1"/>
    <property type="match status" value="1"/>
</dbReference>
<dbReference type="Gene3D" id="3.30.230.40">
    <property type="entry name" value="Imidazole glycerol phosphate dehydratase, domain 1"/>
    <property type="match status" value="2"/>
</dbReference>
<keyword evidence="6" id="KW-0368">Histidine biosynthesis</keyword>
<comment type="caution">
    <text evidence="9">The sequence shown here is derived from an EMBL/GenBank/DDBJ whole genome shotgun (WGS) entry which is preliminary data.</text>
</comment>
<dbReference type="SUPFAM" id="SSF54211">
    <property type="entry name" value="Ribosomal protein S5 domain 2-like"/>
    <property type="match status" value="2"/>
</dbReference>
<dbReference type="Pfam" id="PF00475">
    <property type="entry name" value="IGPD"/>
    <property type="match status" value="1"/>
</dbReference>
<evidence type="ECO:0000256" key="4">
    <source>
        <dbReference type="ARBA" id="ARBA00012075"/>
    </source>
</evidence>
<dbReference type="AlphaFoldDB" id="A0AAP0QBS2"/>
<evidence type="ECO:0000256" key="7">
    <source>
        <dbReference type="ARBA" id="ARBA00023239"/>
    </source>
</evidence>
<dbReference type="InterPro" id="IPR020565">
    <property type="entry name" value="ImidazoleglycerP_deHydtase_CS"/>
</dbReference>
<dbReference type="FunFam" id="3.30.230.40:FF:000003">
    <property type="entry name" value="Imidazoleglycerol-phosphate dehydratase HisB"/>
    <property type="match status" value="1"/>
</dbReference>
<comment type="pathway">
    <text evidence="2">Amino-acid biosynthesis; L-histidine biosynthesis; L-histidine from 5-phospho-alpha-D-ribose 1-diphosphate: step 6/9.</text>
</comment>
<sequence>MELSVPARLVHLSISSTSSRRLLVKPKTNLSRKLLPIATQYCSSTRCMNSLTTPRASLNPDGDSKHNNGSASTSSAVDSGRIGEVKRVTKETNVSVKINVDGSGVADSSTCIPFLDHMLDQLASHGLFDVHVRATGDIHIDDHHTNEDVALAIGTALLQALGDRKGINRFGDFTAPLDEALIHVSLDLSGRPHLNYDLQIPTQRVGTYDTQLVEHFFQSLVNTSGMTIHIRQSNQIMVEHSLLEKILITLLRQPSKLLLGLSDKQQSMIHVAVELYQAQKGFYYDLDTSRDSWTGDGAIHGKKFSNLFICSGPSDEQSSTSTNMEGRELLLSLVCPAYIEEI</sequence>
<dbReference type="GO" id="GO:0000105">
    <property type="term" value="P:L-histidine biosynthetic process"/>
    <property type="evidence" value="ECO:0007669"/>
    <property type="project" value="UniProtKB-KW"/>
</dbReference>